<feature type="binding site" evidence="10">
    <location>
        <position position="389"/>
    </location>
    <ligand>
        <name>Mg(2+)</name>
        <dbReference type="ChEBI" id="CHEBI:18420"/>
        <label>1</label>
    </ligand>
</feature>
<reference evidence="19 20" key="1">
    <citation type="submission" date="2016-04" db="EMBL/GenBank/DDBJ databases">
        <title>Reclassification of Paraburkholderia panaciterrae (Farh et al. 2015) Dobritsa &amp; Samadpour 2016 as a later homotypic synonym of Paraburkholderia ginsengiterrae (Farh et al. 2015) Dobritsa &amp; Samadpour 2016.</title>
        <authorList>
            <person name="Dobritsa A.P."/>
            <person name="Kutumbaka K."/>
            <person name="Samadpour M."/>
        </authorList>
    </citation>
    <scope>NUCLEOTIDE SEQUENCE [LARGE SCALE GENOMIC DNA]</scope>
    <source>
        <strain evidence="18 20">DCY85</strain>
        <strain evidence="17 19">DCY85-1</strain>
    </source>
</reference>
<evidence type="ECO:0000256" key="11">
    <source>
        <dbReference type="PIRSR" id="PIRSR604809-50"/>
    </source>
</evidence>
<feature type="domain" description="GS beta-grasp" evidence="15">
    <location>
        <begin position="39"/>
        <end position="123"/>
    </location>
</feature>
<keyword evidence="10" id="KW-0479">Metal-binding</keyword>
<dbReference type="SUPFAM" id="SSF54368">
    <property type="entry name" value="Glutamine synthetase, N-terminal domain"/>
    <property type="match status" value="1"/>
</dbReference>
<evidence type="ECO:0000256" key="10">
    <source>
        <dbReference type="PIRSR" id="PIRSR604809-3"/>
    </source>
</evidence>
<dbReference type="AlphaFoldDB" id="A0A1A9ND71"/>
<dbReference type="Pfam" id="PF03951">
    <property type="entry name" value="Gln-synt_N"/>
    <property type="match status" value="1"/>
</dbReference>
<dbReference type="GO" id="GO:0019740">
    <property type="term" value="P:nitrogen utilization"/>
    <property type="evidence" value="ECO:0007669"/>
    <property type="project" value="TreeGrafter"/>
</dbReference>
<dbReference type="EMBL" id="LXKA01000098">
    <property type="protein sequence ID" value="OAJ64566.1"/>
    <property type="molecule type" value="Genomic_DNA"/>
</dbReference>
<dbReference type="NCBIfam" id="TIGR00653">
    <property type="entry name" value="GlnA"/>
    <property type="match status" value="1"/>
</dbReference>
<dbReference type="STRING" id="1462993.A6V36_16145"/>
<dbReference type="PROSITE" id="PS51987">
    <property type="entry name" value="GS_CATALYTIC"/>
    <property type="match status" value="1"/>
</dbReference>
<dbReference type="PROSITE" id="PS00180">
    <property type="entry name" value="GLNA_1"/>
    <property type="match status" value="1"/>
</dbReference>
<dbReference type="PROSITE" id="PS00181">
    <property type="entry name" value="GLNA_ATP"/>
    <property type="match status" value="1"/>
</dbReference>
<dbReference type="InterPro" id="IPR008147">
    <property type="entry name" value="Gln_synt_N"/>
</dbReference>
<feature type="binding site" evidence="10">
    <location>
        <position position="158"/>
    </location>
    <ligand>
        <name>Mg(2+)</name>
        <dbReference type="ChEBI" id="CHEBI:18420"/>
        <label>1</label>
    </ligand>
</feature>
<evidence type="ECO:0000256" key="5">
    <source>
        <dbReference type="ARBA" id="ARBA00022598"/>
    </source>
</evidence>
<dbReference type="FunFam" id="3.30.590.10:FF:000001">
    <property type="entry name" value="Glutamine synthetase"/>
    <property type="match status" value="1"/>
</dbReference>
<dbReference type="PROSITE" id="PS51986">
    <property type="entry name" value="GS_BETA_GRASP"/>
    <property type="match status" value="1"/>
</dbReference>
<organism evidence="18 20">
    <name type="scientific">Paraburkholderia ginsengiterrae</name>
    <dbReference type="NCBI Taxonomy" id="1462993"/>
    <lineage>
        <taxon>Bacteria</taxon>
        <taxon>Pseudomonadati</taxon>
        <taxon>Pseudomonadota</taxon>
        <taxon>Betaproteobacteria</taxon>
        <taxon>Burkholderiales</taxon>
        <taxon>Burkholderiaceae</taxon>
        <taxon>Paraburkholderia</taxon>
    </lineage>
</organism>
<feature type="binding site" evidence="8">
    <location>
        <begin position="294"/>
        <end position="295"/>
    </location>
    <ligand>
        <name>L-glutamate</name>
        <dbReference type="ChEBI" id="CHEBI:29985"/>
    </ligand>
</feature>
<comment type="similarity">
    <text evidence="2 12 13">Belongs to the glutamine synthetase family.</text>
</comment>
<feature type="binding site" evidence="8">
    <location>
        <position position="358"/>
    </location>
    <ligand>
        <name>L-glutamate</name>
        <dbReference type="ChEBI" id="CHEBI:29985"/>
    </ligand>
</feature>
<dbReference type="SMART" id="SM01230">
    <property type="entry name" value="Gln-synt_C"/>
    <property type="match status" value="1"/>
</dbReference>
<keyword evidence="6 9" id="KW-0547">Nucleotide-binding</keyword>
<dbReference type="GO" id="GO:0046872">
    <property type="term" value="F:metal ion binding"/>
    <property type="evidence" value="ECO:0007669"/>
    <property type="project" value="UniProtKB-KW"/>
</dbReference>
<dbReference type="GO" id="GO:0006542">
    <property type="term" value="P:glutamine biosynthetic process"/>
    <property type="evidence" value="ECO:0007669"/>
    <property type="project" value="InterPro"/>
</dbReference>
<dbReference type="InterPro" id="IPR036651">
    <property type="entry name" value="Gln_synt_N_sf"/>
</dbReference>
<dbReference type="Proteomes" id="UP000078116">
    <property type="component" value="Unassembled WGS sequence"/>
</dbReference>
<evidence type="ECO:0000256" key="9">
    <source>
        <dbReference type="PIRSR" id="PIRSR604809-2"/>
    </source>
</evidence>
<accession>A0A1A9ND71</accession>
<dbReference type="Pfam" id="PF00120">
    <property type="entry name" value="Gln-synt_C"/>
    <property type="match status" value="1"/>
</dbReference>
<evidence type="ECO:0000256" key="7">
    <source>
        <dbReference type="ARBA" id="ARBA00022840"/>
    </source>
</evidence>
<evidence type="ECO:0000256" key="4">
    <source>
        <dbReference type="ARBA" id="ARBA00022490"/>
    </source>
</evidence>
<keyword evidence="5 14" id="KW-0436">Ligase</keyword>
<evidence type="ECO:0000259" key="16">
    <source>
        <dbReference type="PROSITE" id="PS51987"/>
    </source>
</evidence>
<dbReference type="Proteomes" id="UP000077961">
    <property type="component" value="Unassembled WGS sequence"/>
</dbReference>
<dbReference type="GO" id="GO:0005737">
    <property type="term" value="C:cytoplasm"/>
    <property type="evidence" value="ECO:0007669"/>
    <property type="project" value="UniProtKB-SubCell"/>
</dbReference>
<comment type="caution">
    <text evidence="18">The sequence shown here is derived from an EMBL/GenBank/DDBJ whole genome shotgun (WGS) entry which is preliminary data.</text>
</comment>
<evidence type="ECO:0000256" key="2">
    <source>
        <dbReference type="ARBA" id="ARBA00009897"/>
    </source>
</evidence>
<dbReference type="RefSeq" id="WP_064272445.1">
    <property type="nucleotide sequence ID" value="NZ_LXJZ01000253.1"/>
</dbReference>
<dbReference type="PANTHER" id="PTHR43407:SF1">
    <property type="entry name" value="LENGSIN"/>
    <property type="match status" value="1"/>
</dbReference>
<evidence type="ECO:0000256" key="12">
    <source>
        <dbReference type="PROSITE-ProRule" id="PRU01330"/>
    </source>
</evidence>
<proteinExistence type="inferred from homology"/>
<dbReference type="Gene3D" id="3.10.20.70">
    <property type="entry name" value="Glutamine synthetase, N-terminal domain"/>
    <property type="match status" value="1"/>
</dbReference>
<dbReference type="InterPro" id="IPR027302">
    <property type="entry name" value="Gln_synth_N_conserv_site"/>
</dbReference>
<keyword evidence="4" id="KW-0963">Cytoplasm</keyword>
<dbReference type="Gene3D" id="3.30.590.10">
    <property type="entry name" value="Glutamine synthetase/guanido kinase, catalytic domain"/>
    <property type="match status" value="1"/>
</dbReference>
<name>A0A1A9ND71_9BURK</name>
<dbReference type="SUPFAM" id="SSF55931">
    <property type="entry name" value="Glutamine synthetase/guanido kinase"/>
    <property type="match status" value="1"/>
</dbReference>
<evidence type="ECO:0000256" key="3">
    <source>
        <dbReference type="ARBA" id="ARBA00021364"/>
    </source>
</evidence>
<evidence type="ECO:0000313" key="18">
    <source>
        <dbReference type="EMBL" id="OAJ64566.1"/>
    </source>
</evidence>
<dbReference type="InterPro" id="IPR008146">
    <property type="entry name" value="Gln_synth_cat_dom"/>
</dbReference>
<dbReference type="OrthoDB" id="9807095at2"/>
<dbReference type="InterPro" id="IPR004809">
    <property type="entry name" value="Gln_synth_I"/>
</dbReference>
<keyword evidence="7 9" id="KW-0067">ATP-binding</keyword>
<feature type="binding site" evidence="9">
    <location>
        <position position="237"/>
    </location>
    <ligand>
        <name>ATP</name>
        <dbReference type="ChEBI" id="CHEBI:30616"/>
    </ligand>
</feature>
<evidence type="ECO:0000256" key="6">
    <source>
        <dbReference type="ARBA" id="ARBA00022741"/>
    </source>
</evidence>
<evidence type="ECO:0000313" key="19">
    <source>
        <dbReference type="Proteomes" id="UP000077961"/>
    </source>
</evidence>
<feature type="binding site" evidence="10">
    <location>
        <position position="299"/>
    </location>
    <ligand>
        <name>Mg(2+)</name>
        <dbReference type="ChEBI" id="CHEBI:18420"/>
        <label>1</label>
    </ligand>
</feature>
<feature type="binding site" evidence="8">
    <location>
        <position position="370"/>
    </location>
    <ligand>
        <name>L-glutamate</name>
        <dbReference type="ChEBI" id="CHEBI:29985"/>
    </ligand>
</feature>
<feature type="binding site" evidence="10">
    <location>
        <position position="242"/>
    </location>
    <ligand>
        <name>Mg(2+)</name>
        <dbReference type="ChEBI" id="CHEBI:18420"/>
        <label>1</label>
    </ligand>
</feature>
<gene>
    <name evidence="17" type="ORF">A6V36_16145</name>
    <name evidence="18" type="ORF">A6V37_19085</name>
</gene>
<feature type="modified residue" description="O-AMP-tyrosine" evidence="11">
    <location>
        <position position="429"/>
    </location>
</feature>
<feature type="binding site" evidence="10">
    <location>
        <position position="156"/>
    </location>
    <ligand>
        <name>Mg(2+)</name>
        <dbReference type="ChEBI" id="CHEBI:18420"/>
        <label>1</label>
    </ligand>
</feature>
<keyword evidence="10" id="KW-0460">Magnesium</keyword>
<dbReference type="EC" id="6.3.1.2" evidence="14"/>
<evidence type="ECO:0000313" key="17">
    <source>
        <dbReference type="EMBL" id="OAJ51553.1"/>
    </source>
</evidence>
<evidence type="ECO:0000256" key="1">
    <source>
        <dbReference type="ARBA" id="ARBA00004496"/>
    </source>
</evidence>
<feature type="binding site" evidence="10">
    <location>
        <position position="250"/>
    </location>
    <ligand>
        <name>Mg(2+)</name>
        <dbReference type="ChEBI" id="CHEBI:18420"/>
        <label>1</label>
    </ligand>
</feature>
<feature type="binding site" evidence="8">
    <location>
        <position position="352"/>
    </location>
    <ligand>
        <name>L-glutamate</name>
        <dbReference type="ChEBI" id="CHEBI:29985"/>
    </ligand>
</feature>
<comment type="subcellular location">
    <subcellularLocation>
        <location evidence="1">Cytoplasm</location>
    </subcellularLocation>
</comment>
<evidence type="ECO:0000256" key="14">
    <source>
        <dbReference type="RuleBase" id="RU004356"/>
    </source>
</evidence>
<keyword evidence="11" id="KW-0597">Phosphoprotein</keyword>
<feature type="domain" description="GS catalytic" evidence="16">
    <location>
        <begin position="131"/>
        <end position="501"/>
    </location>
</feature>
<dbReference type="EMBL" id="LXJZ01000253">
    <property type="protein sequence ID" value="OAJ51553.1"/>
    <property type="molecule type" value="Genomic_DNA"/>
</dbReference>
<dbReference type="GO" id="GO:0004356">
    <property type="term" value="F:glutamine synthetase activity"/>
    <property type="evidence" value="ECO:0007669"/>
    <property type="project" value="UniProtKB-EC"/>
</dbReference>
<dbReference type="PANTHER" id="PTHR43407">
    <property type="entry name" value="GLUTAMINE SYNTHETASE"/>
    <property type="match status" value="1"/>
</dbReference>
<protein>
    <recommendedName>
        <fullName evidence="3 14">Glutamine synthetase</fullName>
        <ecNumber evidence="14">6.3.1.2</ecNumber>
    </recommendedName>
</protein>
<evidence type="ECO:0000256" key="13">
    <source>
        <dbReference type="RuleBase" id="RU000384"/>
    </source>
</evidence>
<dbReference type="GO" id="GO:0016020">
    <property type="term" value="C:membrane"/>
    <property type="evidence" value="ECO:0007669"/>
    <property type="project" value="TreeGrafter"/>
</dbReference>
<comment type="cofactor">
    <cofactor evidence="10">
        <name>Mg(2+)</name>
        <dbReference type="ChEBI" id="CHEBI:18420"/>
    </cofactor>
    <text evidence="10">Binds 2 Mg(2+) ions per subunit.</text>
</comment>
<feature type="binding site" evidence="9">
    <location>
        <begin position="301"/>
        <end position="303"/>
    </location>
    <ligand>
        <name>ATP</name>
        <dbReference type="ChEBI" id="CHEBI:30616"/>
    </ligand>
</feature>
<feature type="binding site" evidence="9">
    <location>
        <position position="370"/>
    </location>
    <ligand>
        <name>ATP</name>
        <dbReference type="ChEBI" id="CHEBI:30616"/>
    </ligand>
</feature>
<sequence>MSTTHKASGLPFEVSVEAGSYSVTRPASASDVIGLLQSNNIQIVDLKFTDLPGLWQHFSITLPEVHPDLFDAGIGFDGSSIRGFQEIHESDMLLRPDPATAFVDPVCETPTLSLICDVVDPVLQQPYSRDPRYVAKKAENYLCQTGIGTTCYIGPELEFFIFDSIRFGQDQHCGFYYVESAEGDWTTGRDEGAYGGGNLGYKQRYKEGYFPVPPHDTLQEIRSEITLALQQAGIQIEVHHHEVATAGQNEIDMRFAALTRMADNVMIYKYVCKNVARRHGKVATFMPKPLFADNASGMHCHQSLWRDDQNLFYDANGWALTSDLCRWYIGGLLQHAPALMAFCAPTTNSYKRLVPGYEAPVNLAMSQRNRSAAARIPMYSDSPGARRVEFRCPDPSANAYLAFAAMLMAGLDGIENRTDPGDPLDRNIYDLSPEEASTIRQVPGSLEAALAALEADSGFLRKGDVFTDDVIQTWINYKRTREIDTIKLRPHPWEFYLYFDT</sequence>
<dbReference type="InterPro" id="IPR014746">
    <property type="entry name" value="Gln_synth/guanido_kin_cat_dom"/>
</dbReference>
<keyword evidence="19" id="KW-1185">Reference proteome</keyword>
<feature type="binding site" evidence="8">
    <location>
        <position position="391"/>
    </location>
    <ligand>
        <name>L-glutamate</name>
        <dbReference type="ChEBI" id="CHEBI:29985"/>
    </ligand>
</feature>
<comment type="catalytic activity">
    <reaction evidence="14">
        <text>L-glutamate + NH4(+) + ATP = L-glutamine + ADP + phosphate + H(+)</text>
        <dbReference type="Rhea" id="RHEA:16169"/>
        <dbReference type="ChEBI" id="CHEBI:15378"/>
        <dbReference type="ChEBI" id="CHEBI:28938"/>
        <dbReference type="ChEBI" id="CHEBI:29985"/>
        <dbReference type="ChEBI" id="CHEBI:30616"/>
        <dbReference type="ChEBI" id="CHEBI:43474"/>
        <dbReference type="ChEBI" id="CHEBI:58359"/>
        <dbReference type="ChEBI" id="CHEBI:456216"/>
        <dbReference type="EC" id="6.3.1.2"/>
    </reaction>
</comment>
<dbReference type="InterPro" id="IPR027303">
    <property type="entry name" value="Gln_synth_gly_rich_site"/>
</dbReference>
<evidence type="ECO:0000313" key="20">
    <source>
        <dbReference type="Proteomes" id="UP000078116"/>
    </source>
</evidence>
<evidence type="ECO:0000259" key="15">
    <source>
        <dbReference type="PROSITE" id="PS51986"/>
    </source>
</evidence>
<dbReference type="GO" id="GO:0005524">
    <property type="term" value="F:ATP binding"/>
    <property type="evidence" value="ECO:0007669"/>
    <property type="project" value="UniProtKB-KW"/>
</dbReference>
<evidence type="ECO:0000256" key="8">
    <source>
        <dbReference type="PIRSR" id="PIRSR604809-1"/>
    </source>
</evidence>